<evidence type="ECO:0000313" key="4">
    <source>
        <dbReference type="EMBL" id="SUU37840.1"/>
    </source>
</evidence>
<evidence type="ECO:0000313" key="3">
    <source>
        <dbReference type="EMBL" id="OZN25538.1"/>
    </source>
</evidence>
<organism evidence="4 6">
    <name type="scientific">Actinobacillus seminis</name>
    <dbReference type="NCBI Taxonomy" id="722"/>
    <lineage>
        <taxon>Bacteria</taxon>
        <taxon>Pseudomonadati</taxon>
        <taxon>Pseudomonadota</taxon>
        <taxon>Gammaproteobacteria</taxon>
        <taxon>Pasteurellales</taxon>
        <taxon>Pasteurellaceae</taxon>
        <taxon>Actinobacillus</taxon>
    </lineage>
</organism>
<dbReference type="InParanoid" id="A0A263HEY9"/>
<accession>A0A263HEY9</accession>
<dbReference type="AlphaFoldDB" id="A0A263HEY9"/>
<sequence>MALVRCPECRRKISENALACPHCGFSFAPQDLEIYKQKLEQRRLANQEINRKSVKLHLTWLAIFVFVIAIAALWQHG</sequence>
<keyword evidence="1" id="KW-0472">Membrane</keyword>
<evidence type="ECO:0000313" key="5">
    <source>
        <dbReference type="Proteomes" id="UP000215738"/>
    </source>
</evidence>
<reference evidence="3 5" key="1">
    <citation type="submission" date="2017-07" db="EMBL/GenBank/DDBJ databases">
        <title>Virulence factors identified in Actinobacillus seminis.</title>
        <authorList>
            <person name="Negrete-Abascal E."/>
            <person name="Vaca-Pacheco S."/>
            <person name="Montes-Garcia F."/>
            <person name="Leyto-Gil A.M."/>
            <person name="Fragoso-Garcia E."/>
            <person name="Carvente-Garcia R."/>
            <person name="Perez-Agueros S."/>
            <person name="Castelan-Sanchez H.G."/>
            <person name="Garcia-Molina A."/>
            <person name="Villamar T.E."/>
            <person name="Vazquez-Cruz C."/>
        </authorList>
    </citation>
    <scope>NUCLEOTIDE SEQUENCE [LARGE SCALE GENOMIC DNA]</scope>
    <source>
        <strain evidence="3 5">ATCC 15768</strain>
    </source>
</reference>
<dbReference type="Proteomes" id="UP000254507">
    <property type="component" value="Unassembled WGS sequence"/>
</dbReference>
<keyword evidence="1" id="KW-1133">Transmembrane helix</keyword>
<dbReference type="EMBL" id="NLFK01000002">
    <property type="protein sequence ID" value="OZN25538.1"/>
    <property type="molecule type" value="Genomic_DNA"/>
</dbReference>
<dbReference type="EMBL" id="UFSB01000001">
    <property type="protein sequence ID" value="SUU37840.1"/>
    <property type="molecule type" value="Genomic_DNA"/>
</dbReference>
<evidence type="ECO:0000256" key="1">
    <source>
        <dbReference type="SAM" id="Phobius"/>
    </source>
</evidence>
<dbReference type="Pfam" id="PF10571">
    <property type="entry name" value="UPF0547"/>
    <property type="match status" value="1"/>
</dbReference>
<feature type="domain" description="UPF0547" evidence="2">
    <location>
        <begin position="6"/>
        <end position="28"/>
    </location>
</feature>
<evidence type="ECO:0000259" key="2">
    <source>
        <dbReference type="Pfam" id="PF10571"/>
    </source>
</evidence>
<name>A0A263HEY9_9PAST</name>
<dbReference type="RefSeq" id="WP_094945775.1">
    <property type="nucleotide sequence ID" value="NZ_JBMHIA010000001.1"/>
</dbReference>
<protein>
    <submittedName>
        <fullName evidence="4">Predicted membrane protein</fullName>
    </submittedName>
</protein>
<reference evidence="4 6" key="2">
    <citation type="submission" date="2018-06" db="EMBL/GenBank/DDBJ databases">
        <authorList>
            <consortium name="Pathogen Informatics"/>
            <person name="Doyle S."/>
        </authorList>
    </citation>
    <scope>NUCLEOTIDE SEQUENCE [LARGE SCALE GENOMIC DNA]</scope>
    <source>
        <strain evidence="4 6">NCTC10851</strain>
    </source>
</reference>
<proteinExistence type="predicted"/>
<dbReference type="Proteomes" id="UP000215738">
    <property type="component" value="Unassembled WGS sequence"/>
</dbReference>
<keyword evidence="5" id="KW-1185">Reference proteome</keyword>
<evidence type="ECO:0000313" key="6">
    <source>
        <dbReference type="Proteomes" id="UP000254507"/>
    </source>
</evidence>
<gene>
    <name evidence="3" type="ORF">CFY87_02760</name>
    <name evidence="4" type="ORF">NCTC10851_01777</name>
</gene>
<keyword evidence="1" id="KW-0812">Transmembrane</keyword>
<feature type="transmembrane region" description="Helical" evidence="1">
    <location>
        <begin position="56"/>
        <end position="74"/>
    </location>
</feature>
<dbReference type="InterPro" id="IPR018886">
    <property type="entry name" value="UPF0547"/>
</dbReference>
<dbReference type="OrthoDB" id="8685152at2"/>